<dbReference type="PROSITE" id="PS50279">
    <property type="entry name" value="BPTI_KUNITZ_2"/>
    <property type="match status" value="1"/>
</dbReference>
<dbReference type="InterPro" id="IPR050098">
    <property type="entry name" value="TFPI/VKTCI-like"/>
</dbReference>
<dbReference type="FunFam" id="4.10.410.10:FF:000020">
    <property type="entry name" value="Collagen, type VI, alpha 3"/>
    <property type="match status" value="1"/>
</dbReference>
<dbReference type="InterPro" id="IPR036880">
    <property type="entry name" value="Kunitz_BPTI_sf"/>
</dbReference>
<feature type="domain" description="BPTI/Kunitz inhibitor" evidence="4">
    <location>
        <begin position="78"/>
        <end position="128"/>
    </location>
</feature>
<evidence type="ECO:0000259" key="4">
    <source>
        <dbReference type="PROSITE" id="PS50279"/>
    </source>
</evidence>
<name>A0A0B1S4I8_OESDE</name>
<dbReference type="PROSITE" id="PS00280">
    <property type="entry name" value="BPTI_KUNITZ_1"/>
    <property type="match status" value="1"/>
</dbReference>
<dbReference type="SMART" id="SM00131">
    <property type="entry name" value="KU"/>
    <property type="match status" value="1"/>
</dbReference>
<dbReference type="OrthoDB" id="5871431at2759"/>
<organism evidence="5 6">
    <name type="scientific">Oesophagostomum dentatum</name>
    <name type="common">Nodular worm</name>
    <dbReference type="NCBI Taxonomy" id="61180"/>
    <lineage>
        <taxon>Eukaryota</taxon>
        <taxon>Metazoa</taxon>
        <taxon>Ecdysozoa</taxon>
        <taxon>Nematoda</taxon>
        <taxon>Chromadorea</taxon>
        <taxon>Rhabditida</taxon>
        <taxon>Rhabditina</taxon>
        <taxon>Rhabditomorpha</taxon>
        <taxon>Strongyloidea</taxon>
        <taxon>Strongylidae</taxon>
        <taxon>Oesophagostomum</taxon>
    </lineage>
</organism>
<gene>
    <name evidence="5" type="ORF">OESDEN_21967</name>
</gene>
<dbReference type="PANTHER" id="PTHR10083">
    <property type="entry name" value="KUNITZ-TYPE PROTEASE INHIBITOR-RELATED"/>
    <property type="match status" value="1"/>
</dbReference>
<evidence type="ECO:0000256" key="3">
    <source>
        <dbReference type="ARBA" id="ARBA00023157"/>
    </source>
</evidence>
<dbReference type="SUPFAM" id="SSF57362">
    <property type="entry name" value="BPTI-like"/>
    <property type="match status" value="1"/>
</dbReference>
<reference evidence="5 6" key="1">
    <citation type="submission" date="2014-03" db="EMBL/GenBank/DDBJ databases">
        <title>Draft genome of the hookworm Oesophagostomum dentatum.</title>
        <authorList>
            <person name="Mitreva M."/>
        </authorList>
    </citation>
    <scope>NUCLEOTIDE SEQUENCE [LARGE SCALE GENOMIC DNA]</scope>
    <source>
        <strain evidence="5 6">OD-Hann</strain>
    </source>
</reference>
<sequence length="138" mass="15436">MGKEEKHDKISEDLTIVERRKPKSPSFGIKFGTKKILPFKDDVTVKIFTAVPKIFINQDRTSGPKLVKFEPIDKSNPCHAPIKTGRCKAAHKRYGYDAKLGKCVSFIYGGCGGNKNNFETMLECKKTCEASAPLDIRI</sequence>
<keyword evidence="2" id="KW-0722">Serine protease inhibitor</keyword>
<evidence type="ECO:0000256" key="1">
    <source>
        <dbReference type="ARBA" id="ARBA00022690"/>
    </source>
</evidence>
<dbReference type="Proteomes" id="UP000053660">
    <property type="component" value="Unassembled WGS sequence"/>
</dbReference>
<evidence type="ECO:0000256" key="2">
    <source>
        <dbReference type="ARBA" id="ARBA00022900"/>
    </source>
</evidence>
<protein>
    <submittedName>
        <fullName evidence="5">Kunitz/Bovine pancreatic trypsin inhibitor domain protein</fullName>
    </submittedName>
</protein>
<evidence type="ECO:0000313" key="5">
    <source>
        <dbReference type="EMBL" id="KHJ78412.1"/>
    </source>
</evidence>
<dbReference type="EMBL" id="KN609800">
    <property type="protein sequence ID" value="KHJ78412.1"/>
    <property type="molecule type" value="Genomic_DNA"/>
</dbReference>
<proteinExistence type="predicted"/>
<dbReference type="PANTHER" id="PTHR10083:SF374">
    <property type="entry name" value="BPTI_KUNITZ INHIBITOR DOMAIN-CONTAINING PROTEIN"/>
    <property type="match status" value="1"/>
</dbReference>
<evidence type="ECO:0000313" key="6">
    <source>
        <dbReference type="Proteomes" id="UP000053660"/>
    </source>
</evidence>
<dbReference type="CDD" id="cd00109">
    <property type="entry name" value="Kunitz-type"/>
    <property type="match status" value="1"/>
</dbReference>
<dbReference type="AlphaFoldDB" id="A0A0B1S4I8"/>
<keyword evidence="1" id="KW-0646">Protease inhibitor</keyword>
<dbReference type="Pfam" id="PF00014">
    <property type="entry name" value="Kunitz_BPTI"/>
    <property type="match status" value="1"/>
</dbReference>
<dbReference type="PRINTS" id="PR00759">
    <property type="entry name" value="BASICPTASE"/>
</dbReference>
<dbReference type="GO" id="GO:0005615">
    <property type="term" value="C:extracellular space"/>
    <property type="evidence" value="ECO:0007669"/>
    <property type="project" value="TreeGrafter"/>
</dbReference>
<dbReference type="GO" id="GO:0004867">
    <property type="term" value="F:serine-type endopeptidase inhibitor activity"/>
    <property type="evidence" value="ECO:0007669"/>
    <property type="project" value="UniProtKB-KW"/>
</dbReference>
<dbReference type="Gene3D" id="4.10.410.10">
    <property type="entry name" value="Pancreatic trypsin inhibitor Kunitz domain"/>
    <property type="match status" value="1"/>
</dbReference>
<keyword evidence="3" id="KW-1015">Disulfide bond</keyword>
<dbReference type="InterPro" id="IPR020901">
    <property type="entry name" value="Prtase_inh_Kunz-CS"/>
</dbReference>
<keyword evidence="6" id="KW-1185">Reference proteome</keyword>
<dbReference type="InterPro" id="IPR002223">
    <property type="entry name" value="Kunitz_BPTI"/>
</dbReference>
<accession>A0A0B1S4I8</accession>